<protein>
    <recommendedName>
        <fullName evidence="8">Death domain-containing protein</fullName>
    </recommendedName>
</protein>
<evidence type="ECO:0000313" key="10">
    <source>
        <dbReference type="Proteomes" id="UP000243459"/>
    </source>
</evidence>
<evidence type="ECO:0000256" key="4">
    <source>
        <dbReference type="ARBA" id="ARBA00023163"/>
    </source>
</evidence>
<dbReference type="GO" id="GO:0003677">
    <property type="term" value="F:DNA binding"/>
    <property type="evidence" value="ECO:0007669"/>
    <property type="project" value="UniProtKB-KW"/>
</dbReference>
<dbReference type="Gene3D" id="1.10.10.60">
    <property type="entry name" value="Homeodomain-like"/>
    <property type="match status" value="1"/>
</dbReference>
<dbReference type="GO" id="GO:0006355">
    <property type="term" value="P:regulation of DNA-templated transcription"/>
    <property type="evidence" value="ECO:0007669"/>
    <property type="project" value="UniProtKB-ARBA"/>
</dbReference>
<dbReference type="GO" id="GO:0005634">
    <property type="term" value="C:nucleus"/>
    <property type="evidence" value="ECO:0007669"/>
    <property type="project" value="UniProtKB-SubCell"/>
</dbReference>
<feature type="compositionally biased region" description="Basic residues" evidence="7">
    <location>
        <begin position="105"/>
        <end position="119"/>
    </location>
</feature>
<dbReference type="AlphaFoldDB" id="A0A5P1F1N7"/>
<keyword evidence="3" id="KW-0238">DNA-binding</keyword>
<dbReference type="EMBL" id="CM007384">
    <property type="protein sequence ID" value="ONK71623.1"/>
    <property type="molecule type" value="Genomic_DNA"/>
</dbReference>
<comment type="subcellular location">
    <subcellularLocation>
        <location evidence="1">Nucleus</location>
    </subcellularLocation>
</comment>
<keyword evidence="4" id="KW-0804">Transcription</keyword>
<feature type="region of interest" description="Disordered" evidence="7">
    <location>
        <begin position="64"/>
        <end position="121"/>
    </location>
</feature>
<dbReference type="Proteomes" id="UP000243459">
    <property type="component" value="Chromosome 4"/>
</dbReference>
<dbReference type="PANTHER" id="PTHR21654">
    <property type="entry name" value="FI21293P1"/>
    <property type="match status" value="1"/>
</dbReference>
<keyword evidence="5" id="KW-0539">Nucleus</keyword>
<evidence type="ECO:0000313" key="9">
    <source>
        <dbReference type="EMBL" id="ONK71623.1"/>
    </source>
</evidence>
<evidence type="ECO:0000259" key="8">
    <source>
        <dbReference type="PROSITE" id="PS50017"/>
    </source>
</evidence>
<dbReference type="Gramene" id="ONK71623">
    <property type="protein sequence ID" value="ONK71623"/>
    <property type="gene ID" value="A4U43_C04F10610"/>
</dbReference>
<evidence type="ECO:0000256" key="6">
    <source>
        <dbReference type="SAM" id="Coils"/>
    </source>
</evidence>
<evidence type="ECO:0000256" key="7">
    <source>
        <dbReference type="SAM" id="MobiDB-lite"/>
    </source>
</evidence>
<evidence type="ECO:0000256" key="5">
    <source>
        <dbReference type="ARBA" id="ARBA00023242"/>
    </source>
</evidence>
<sequence length="213" mass="25753">MRERGYQRSPDQCKCKWKNLVNRYKGKETSETSDPDNGKHCPFFDELHAVFTERARNMQHLLESETSTLNHPQKKLKRSSGVRFSDEISDADDDNEESDDEQHLTKNRKKKTDKIHKPKAANNNVHELLQDFLQQQQRAEAQWRDLMERMGQERRMFEKEWQQSMEKLERERFMLERAWQEKEEQRRITEENRALKRDALLNTLLHKLIQEDL</sequence>
<feature type="compositionally biased region" description="Acidic residues" evidence="7">
    <location>
        <begin position="87"/>
        <end position="100"/>
    </location>
</feature>
<name>A0A5P1F1N7_ASPOF</name>
<evidence type="ECO:0000256" key="3">
    <source>
        <dbReference type="ARBA" id="ARBA00023125"/>
    </source>
</evidence>
<keyword evidence="10" id="KW-1185">Reference proteome</keyword>
<keyword evidence="2" id="KW-0805">Transcription regulation</keyword>
<evidence type="ECO:0000256" key="1">
    <source>
        <dbReference type="ARBA" id="ARBA00004123"/>
    </source>
</evidence>
<dbReference type="Pfam" id="PF13837">
    <property type="entry name" value="Myb_DNA-bind_4"/>
    <property type="match status" value="1"/>
</dbReference>
<keyword evidence="6" id="KW-0175">Coiled coil</keyword>
<feature type="domain" description="Death" evidence="8">
    <location>
        <begin position="141"/>
        <end position="213"/>
    </location>
</feature>
<gene>
    <name evidence="9" type="ORF">A4U43_C04F10610</name>
</gene>
<organism evidence="9 10">
    <name type="scientific">Asparagus officinalis</name>
    <name type="common">Garden asparagus</name>
    <dbReference type="NCBI Taxonomy" id="4686"/>
    <lineage>
        <taxon>Eukaryota</taxon>
        <taxon>Viridiplantae</taxon>
        <taxon>Streptophyta</taxon>
        <taxon>Embryophyta</taxon>
        <taxon>Tracheophyta</taxon>
        <taxon>Spermatophyta</taxon>
        <taxon>Magnoliopsida</taxon>
        <taxon>Liliopsida</taxon>
        <taxon>Asparagales</taxon>
        <taxon>Asparagaceae</taxon>
        <taxon>Asparagoideae</taxon>
        <taxon>Asparagus</taxon>
    </lineage>
</organism>
<evidence type="ECO:0000256" key="2">
    <source>
        <dbReference type="ARBA" id="ARBA00023015"/>
    </source>
</evidence>
<dbReference type="OMA" id="RVPQWSH"/>
<proteinExistence type="predicted"/>
<accession>A0A5P1F1N7</accession>
<dbReference type="InterPro" id="IPR044822">
    <property type="entry name" value="Myb_DNA-bind_4"/>
</dbReference>
<reference evidence="10" key="1">
    <citation type="journal article" date="2017" name="Nat. Commun.">
        <title>The asparagus genome sheds light on the origin and evolution of a young Y chromosome.</title>
        <authorList>
            <person name="Harkess A."/>
            <person name="Zhou J."/>
            <person name="Xu C."/>
            <person name="Bowers J.E."/>
            <person name="Van der Hulst R."/>
            <person name="Ayyampalayam S."/>
            <person name="Mercati F."/>
            <person name="Riccardi P."/>
            <person name="McKain M.R."/>
            <person name="Kakrana A."/>
            <person name="Tang H."/>
            <person name="Ray J."/>
            <person name="Groenendijk J."/>
            <person name="Arikit S."/>
            <person name="Mathioni S.M."/>
            <person name="Nakano M."/>
            <person name="Shan H."/>
            <person name="Telgmann-Rauber A."/>
            <person name="Kanno A."/>
            <person name="Yue Z."/>
            <person name="Chen H."/>
            <person name="Li W."/>
            <person name="Chen Y."/>
            <person name="Xu X."/>
            <person name="Zhang Y."/>
            <person name="Luo S."/>
            <person name="Chen H."/>
            <person name="Gao J."/>
            <person name="Mao Z."/>
            <person name="Pires J.C."/>
            <person name="Luo M."/>
            <person name="Kudrna D."/>
            <person name="Wing R.A."/>
            <person name="Meyers B.C."/>
            <person name="Yi K."/>
            <person name="Kong H."/>
            <person name="Lavrijsen P."/>
            <person name="Sunseri F."/>
            <person name="Falavigna A."/>
            <person name="Ye Y."/>
            <person name="Leebens-Mack J.H."/>
            <person name="Chen G."/>
        </authorList>
    </citation>
    <scope>NUCLEOTIDE SEQUENCE [LARGE SCALE GENOMIC DNA]</scope>
    <source>
        <strain evidence="10">cv. DH0086</strain>
    </source>
</reference>
<feature type="coiled-coil region" evidence="6">
    <location>
        <begin position="158"/>
        <end position="185"/>
    </location>
</feature>
<dbReference type="PROSITE" id="PS50017">
    <property type="entry name" value="DEATH_DOMAIN"/>
    <property type="match status" value="1"/>
</dbReference>
<dbReference type="PANTHER" id="PTHR21654:SF84">
    <property type="entry name" value="SI:DKEY-66I24.7"/>
    <property type="match status" value="1"/>
</dbReference>
<dbReference type="GO" id="GO:0007165">
    <property type="term" value="P:signal transduction"/>
    <property type="evidence" value="ECO:0007669"/>
    <property type="project" value="InterPro"/>
</dbReference>
<dbReference type="InterPro" id="IPR000488">
    <property type="entry name" value="Death_dom"/>
</dbReference>